<proteinExistence type="predicted"/>
<reference evidence="1" key="1">
    <citation type="journal article" date="2021" name="Open Biol.">
        <title>Shared evolutionary footprints suggest mitochondrial oxidative damage underlies multiple complex I losses in fungi.</title>
        <authorList>
            <person name="Schikora-Tamarit M.A."/>
            <person name="Marcet-Houben M."/>
            <person name="Nosek J."/>
            <person name="Gabaldon T."/>
        </authorList>
    </citation>
    <scope>NUCLEOTIDE SEQUENCE</scope>
    <source>
        <strain evidence="1">CBS2887</strain>
    </source>
</reference>
<protein>
    <submittedName>
        <fullName evidence="1">Uncharacterized protein</fullName>
    </submittedName>
</protein>
<comment type="caution">
    <text evidence="1">The sequence shown here is derived from an EMBL/GenBank/DDBJ whole genome shotgun (WGS) entry which is preliminary data.</text>
</comment>
<keyword evidence="2" id="KW-1185">Reference proteome</keyword>
<reference evidence="1" key="2">
    <citation type="submission" date="2021-01" db="EMBL/GenBank/DDBJ databases">
        <authorList>
            <person name="Schikora-Tamarit M.A."/>
        </authorList>
    </citation>
    <scope>NUCLEOTIDE SEQUENCE</scope>
    <source>
        <strain evidence="1">CBS2887</strain>
    </source>
</reference>
<organism evidence="1 2">
    <name type="scientific">Wickerhamomyces pijperi</name>
    <name type="common">Yeast</name>
    <name type="synonym">Pichia pijperi</name>
    <dbReference type="NCBI Taxonomy" id="599730"/>
    <lineage>
        <taxon>Eukaryota</taxon>
        <taxon>Fungi</taxon>
        <taxon>Dikarya</taxon>
        <taxon>Ascomycota</taxon>
        <taxon>Saccharomycotina</taxon>
        <taxon>Saccharomycetes</taxon>
        <taxon>Phaffomycetales</taxon>
        <taxon>Wickerhamomycetaceae</taxon>
        <taxon>Wickerhamomyces</taxon>
    </lineage>
</organism>
<sequence>MKTVKDIIHPLDPAKYQISFTRALVSIQYSSSCHSLMQQCVKRLNKLKSRRRIERETLDERFSDPSIKFTMVYIKKVFGGQAGYIVTVPLCDPFYDLESKSIHYSSCLRLLGVCCWQQVITNFG</sequence>
<gene>
    <name evidence="1" type="ORF">WICPIJ_003442</name>
</gene>
<dbReference type="AlphaFoldDB" id="A0A9P8TNV5"/>
<dbReference type="Proteomes" id="UP000774326">
    <property type="component" value="Unassembled WGS sequence"/>
</dbReference>
<evidence type="ECO:0000313" key="2">
    <source>
        <dbReference type="Proteomes" id="UP000774326"/>
    </source>
</evidence>
<dbReference type="EMBL" id="JAEUBG010001898">
    <property type="protein sequence ID" value="KAH3685580.1"/>
    <property type="molecule type" value="Genomic_DNA"/>
</dbReference>
<name>A0A9P8TNV5_WICPI</name>
<evidence type="ECO:0000313" key="1">
    <source>
        <dbReference type="EMBL" id="KAH3685580.1"/>
    </source>
</evidence>
<accession>A0A9P8TNV5</accession>